<feature type="signal peptide" evidence="1">
    <location>
        <begin position="1"/>
        <end position="20"/>
    </location>
</feature>
<keyword evidence="3" id="KW-1185">Reference proteome</keyword>
<dbReference type="GeneID" id="27688313"/>
<dbReference type="InParanoid" id="A0A0L0HDC5"/>
<gene>
    <name evidence="2" type="ORF">SPPG_04886</name>
</gene>
<proteinExistence type="predicted"/>
<evidence type="ECO:0000313" key="2">
    <source>
        <dbReference type="EMBL" id="KNC99490.1"/>
    </source>
</evidence>
<protein>
    <submittedName>
        <fullName evidence="2">Uncharacterized protein</fullName>
    </submittedName>
</protein>
<dbReference type="AlphaFoldDB" id="A0A0L0HDC5"/>
<reference evidence="2 3" key="1">
    <citation type="submission" date="2009-08" db="EMBL/GenBank/DDBJ databases">
        <title>The Genome Sequence of Spizellomyces punctatus strain DAOM BR117.</title>
        <authorList>
            <consortium name="The Broad Institute Genome Sequencing Platform"/>
            <person name="Russ C."/>
            <person name="Cuomo C."/>
            <person name="Shea T."/>
            <person name="Young S.K."/>
            <person name="Zeng Q."/>
            <person name="Koehrsen M."/>
            <person name="Haas B."/>
            <person name="Borodovsky M."/>
            <person name="Guigo R."/>
            <person name="Alvarado L."/>
            <person name="Berlin A."/>
            <person name="Bochicchio J."/>
            <person name="Borenstein D."/>
            <person name="Chapman S."/>
            <person name="Chen Z."/>
            <person name="Engels R."/>
            <person name="Freedman E."/>
            <person name="Gellesch M."/>
            <person name="Goldberg J."/>
            <person name="Griggs A."/>
            <person name="Gujja S."/>
            <person name="Heiman D."/>
            <person name="Hepburn T."/>
            <person name="Howarth C."/>
            <person name="Jen D."/>
            <person name="Larson L."/>
            <person name="Lewis B."/>
            <person name="Mehta T."/>
            <person name="Park D."/>
            <person name="Pearson M."/>
            <person name="Roberts A."/>
            <person name="Saif S."/>
            <person name="Shenoy N."/>
            <person name="Sisk P."/>
            <person name="Stolte C."/>
            <person name="Sykes S."/>
            <person name="Thomson T."/>
            <person name="Walk T."/>
            <person name="White J."/>
            <person name="Yandava C."/>
            <person name="Burger G."/>
            <person name="Gray M.W."/>
            <person name="Holland P.W.H."/>
            <person name="King N."/>
            <person name="Lang F.B.F."/>
            <person name="Roger A.J."/>
            <person name="Ruiz-Trillo I."/>
            <person name="Lander E."/>
            <person name="Nusbaum C."/>
        </authorList>
    </citation>
    <scope>NUCLEOTIDE SEQUENCE [LARGE SCALE GENOMIC DNA]</scope>
    <source>
        <strain evidence="2 3">DAOM BR117</strain>
    </source>
</reference>
<name>A0A0L0HDC5_SPIPD</name>
<evidence type="ECO:0000256" key="1">
    <source>
        <dbReference type="SAM" id="SignalP"/>
    </source>
</evidence>
<accession>A0A0L0HDC5</accession>
<dbReference type="RefSeq" id="XP_016607530.1">
    <property type="nucleotide sequence ID" value="XM_016753125.1"/>
</dbReference>
<evidence type="ECO:0000313" key="3">
    <source>
        <dbReference type="Proteomes" id="UP000053201"/>
    </source>
</evidence>
<feature type="chain" id="PRO_5005539899" evidence="1">
    <location>
        <begin position="21"/>
        <end position="450"/>
    </location>
</feature>
<dbReference type="Proteomes" id="UP000053201">
    <property type="component" value="Unassembled WGS sequence"/>
</dbReference>
<keyword evidence="1" id="KW-0732">Signal</keyword>
<dbReference type="OrthoDB" id="2127846at2759"/>
<dbReference type="EMBL" id="KQ257457">
    <property type="protein sequence ID" value="KNC99490.1"/>
    <property type="molecule type" value="Genomic_DNA"/>
</dbReference>
<dbReference type="VEuPathDB" id="FungiDB:SPPG_04886"/>
<sequence length="450" mass="47769">MLKWFSLLVLAAVVVPRATASVFLTTNVHAGPSCNSKIVAFTQLNVTWMLETSGLLNVLSNATEMKMLSDFLHITVPTSISTCNDVVNFLTLLDKIEQFQDQDNSTSPLALGFNITATEQVNVTFSSESSSRKNFGPTAFGNTTRLLNDECIPVNMTGTIMGTSARCNAGSTSPALPPSADNFVVTYKNLYDTTCNYDHASIIYGQVADGTCYGALPIVGFQSIDDASCTKAVCTNNSPNVTAFSSSGAMLASLSANDTQCQIQSAPNSTSTSEKVICKAGLRSLVTVATKDVRTWPANSNQAVTFPGNLGLKLSANSDVPLNVTVAPTPSVAGAPPTNGINTFYHFEVPSGTQFKADLTFTYDANLLSQYQYKAEDLKWAVYDESSGVWNVKTGSTVNTGSMTVLYTTSSFSEWTIVAAATSAALTMTPSMLMIVGLSVLSAFVTMKGC</sequence>
<organism evidence="2 3">
    <name type="scientific">Spizellomyces punctatus (strain DAOM BR117)</name>
    <dbReference type="NCBI Taxonomy" id="645134"/>
    <lineage>
        <taxon>Eukaryota</taxon>
        <taxon>Fungi</taxon>
        <taxon>Fungi incertae sedis</taxon>
        <taxon>Chytridiomycota</taxon>
        <taxon>Chytridiomycota incertae sedis</taxon>
        <taxon>Chytridiomycetes</taxon>
        <taxon>Spizellomycetales</taxon>
        <taxon>Spizellomycetaceae</taxon>
        <taxon>Spizellomyces</taxon>
    </lineage>
</organism>